<dbReference type="AlphaFoldDB" id="A0A6N3CY12"/>
<proteinExistence type="predicted"/>
<dbReference type="EMBL" id="CACRTW010000032">
    <property type="protein sequence ID" value="VYU21906.1"/>
    <property type="molecule type" value="Genomic_DNA"/>
</dbReference>
<evidence type="ECO:0000313" key="1">
    <source>
        <dbReference type="EMBL" id="VYU21906.1"/>
    </source>
</evidence>
<dbReference type="RefSeq" id="WP_156600142.1">
    <property type="nucleotide sequence ID" value="NZ_CACRTW010000032.1"/>
</dbReference>
<reference evidence="1" key="1">
    <citation type="submission" date="2019-11" db="EMBL/GenBank/DDBJ databases">
        <authorList>
            <person name="Feng L."/>
        </authorList>
    </citation>
    <scope>NUCLEOTIDE SEQUENCE</scope>
    <source>
        <strain evidence="1">CaerofaciensLFYP39</strain>
    </source>
</reference>
<sequence>MAWRIEIDKVGQRSMRKLDKQIAKEILADRVDIHRSGTRLGLAAFSKPMRQARTMNLRTKLEIPLQESFKFAPFNLVFQHPLTPICQSWPSRANRFDLFFQGLA</sequence>
<gene>
    <name evidence="1" type="ORF">CALFYP39_01727</name>
</gene>
<accession>A0A6N3CY12</accession>
<protein>
    <submittedName>
        <fullName evidence="1">Uncharacterized protein</fullName>
    </submittedName>
</protein>
<organism evidence="1">
    <name type="scientific">Collinsella aerofaciens</name>
    <dbReference type="NCBI Taxonomy" id="74426"/>
    <lineage>
        <taxon>Bacteria</taxon>
        <taxon>Bacillati</taxon>
        <taxon>Actinomycetota</taxon>
        <taxon>Coriobacteriia</taxon>
        <taxon>Coriobacteriales</taxon>
        <taxon>Coriobacteriaceae</taxon>
        <taxon>Collinsella</taxon>
    </lineage>
</organism>
<name>A0A6N3CY12_9ACTN</name>